<evidence type="ECO:0000256" key="1">
    <source>
        <dbReference type="ARBA" id="ARBA00008366"/>
    </source>
</evidence>
<dbReference type="SUPFAM" id="SSF55469">
    <property type="entry name" value="FMN-dependent nitroreductase-like"/>
    <property type="match status" value="1"/>
</dbReference>
<protein>
    <submittedName>
        <fullName evidence="7">Nitroreductase</fullName>
    </submittedName>
</protein>
<keyword evidence="5" id="KW-0521">NADP</keyword>
<dbReference type="AlphaFoldDB" id="A0A1I2KHE0"/>
<dbReference type="Proteomes" id="UP000199645">
    <property type="component" value="Unassembled WGS sequence"/>
</dbReference>
<dbReference type="Pfam" id="PF00881">
    <property type="entry name" value="Nitroreductase"/>
    <property type="match status" value="1"/>
</dbReference>
<feature type="domain" description="Nitroreductase" evidence="6">
    <location>
        <begin position="25"/>
        <end position="175"/>
    </location>
</feature>
<dbReference type="CDD" id="cd02146">
    <property type="entry name" value="NfsA-like"/>
    <property type="match status" value="1"/>
</dbReference>
<keyword evidence="4 5" id="KW-0560">Oxidoreductase</keyword>
<evidence type="ECO:0000256" key="3">
    <source>
        <dbReference type="ARBA" id="ARBA00022643"/>
    </source>
</evidence>
<dbReference type="EMBL" id="FONV01000016">
    <property type="protein sequence ID" value="SFF64677.1"/>
    <property type="molecule type" value="Genomic_DNA"/>
</dbReference>
<gene>
    <name evidence="7" type="ORF">SAMN05421541_11699</name>
</gene>
<dbReference type="InterPro" id="IPR029479">
    <property type="entry name" value="Nitroreductase"/>
</dbReference>
<organism evidence="7 8">
    <name type="scientific">Actinoplanes philippinensis</name>
    <dbReference type="NCBI Taxonomy" id="35752"/>
    <lineage>
        <taxon>Bacteria</taxon>
        <taxon>Bacillati</taxon>
        <taxon>Actinomycetota</taxon>
        <taxon>Actinomycetes</taxon>
        <taxon>Micromonosporales</taxon>
        <taxon>Micromonosporaceae</taxon>
        <taxon>Actinoplanes</taxon>
    </lineage>
</organism>
<dbReference type="OrthoDB" id="3181400at2"/>
<dbReference type="Gene3D" id="3.40.109.10">
    <property type="entry name" value="NADH Oxidase"/>
    <property type="match status" value="1"/>
</dbReference>
<reference evidence="7 8" key="1">
    <citation type="submission" date="2016-10" db="EMBL/GenBank/DDBJ databases">
        <authorList>
            <person name="de Groot N.N."/>
        </authorList>
    </citation>
    <scope>NUCLEOTIDE SEQUENCE [LARGE SCALE GENOMIC DNA]</scope>
    <source>
        <strain evidence="7 8">DSM 43019</strain>
    </source>
</reference>
<dbReference type="PANTHER" id="PTHR43425:SF2">
    <property type="entry name" value="OXYGEN-INSENSITIVE NADPH NITROREDUCTASE"/>
    <property type="match status" value="1"/>
</dbReference>
<comment type="similarity">
    <text evidence="1 5">Belongs to the flavin oxidoreductase frp family.</text>
</comment>
<dbReference type="PANTHER" id="PTHR43425">
    <property type="entry name" value="OXYGEN-INSENSITIVE NADPH NITROREDUCTASE"/>
    <property type="match status" value="1"/>
</dbReference>
<evidence type="ECO:0000256" key="5">
    <source>
        <dbReference type="PIRNR" id="PIRNR005426"/>
    </source>
</evidence>
<evidence type="ECO:0000256" key="2">
    <source>
        <dbReference type="ARBA" id="ARBA00022630"/>
    </source>
</evidence>
<name>A0A1I2KHE0_9ACTN</name>
<evidence type="ECO:0000259" key="6">
    <source>
        <dbReference type="Pfam" id="PF00881"/>
    </source>
</evidence>
<keyword evidence="3 5" id="KW-0288">FMN</keyword>
<proteinExistence type="inferred from homology"/>
<accession>A0A1I2KHE0</accession>
<keyword evidence="8" id="KW-1185">Reference proteome</keyword>
<dbReference type="RefSeq" id="WP_093620538.1">
    <property type="nucleotide sequence ID" value="NZ_BOMT01000086.1"/>
</dbReference>
<dbReference type="GO" id="GO:0016491">
    <property type="term" value="F:oxidoreductase activity"/>
    <property type="evidence" value="ECO:0007669"/>
    <property type="project" value="UniProtKB-UniRule"/>
</dbReference>
<sequence length="265" mass="28616">MSFTARYADHTTALGVANDVLTSLLARRSVRKFGARDVTDDELTALIAAAQSAPTSSNLQPWSVVAVRDPDRRKRLAVLAGNQAFVAQAPLFLVWIADLGRARRLAARSGTDVHAADFLETTIIGFVDTALAAQNAVVAAESLGLGSVFVGGIRNHPEQVAAELALPAHTVAAFGLAVGEPDPTEQADVKPRLPQAAVLHREQYDAETADRHIDTYDERLAAYNNRFGLPGGWSDRVLTRLRGPETMAGRHRLRETLERLGLPSR</sequence>
<evidence type="ECO:0000313" key="7">
    <source>
        <dbReference type="EMBL" id="SFF64677.1"/>
    </source>
</evidence>
<dbReference type="InterPro" id="IPR016446">
    <property type="entry name" value="Flavin_OxRdtase_Frp"/>
</dbReference>
<evidence type="ECO:0000313" key="8">
    <source>
        <dbReference type="Proteomes" id="UP000199645"/>
    </source>
</evidence>
<dbReference type="PIRSF" id="PIRSF005426">
    <property type="entry name" value="Frp"/>
    <property type="match status" value="1"/>
</dbReference>
<dbReference type="InterPro" id="IPR000415">
    <property type="entry name" value="Nitroreductase-like"/>
</dbReference>
<dbReference type="STRING" id="35752.SAMN05421541_11699"/>
<keyword evidence="2 5" id="KW-0285">Flavoprotein</keyword>
<evidence type="ECO:0000256" key="4">
    <source>
        <dbReference type="ARBA" id="ARBA00023002"/>
    </source>
</evidence>